<reference evidence="2" key="1">
    <citation type="journal article" date="2023" name="G3 (Bethesda)">
        <title>A reference genome for the long-term kleptoplast-retaining sea slug Elysia crispata morphotype clarki.</title>
        <authorList>
            <person name="Eastman K.E."/>
            <person name="Pendleton A.L."/>
            <person name="Shaikh M.A."/>
            <person name="Suttiyut T."/>
            <person name="Ogas R."/>
            <person name="Tomko P."/>
            <person name="Gavelis G."/>
            <person name="Widhalm J.R."/>
            <person name="Wisecaver J.H."/>
        </authorList>
    </citation>
    <scope>NUCLEOTIDE SEQUENCE</scope>
    <source>
        <strain evidence="2">ECLA1</strain>
    </source>
</reference>
<protein>
    <submittedName>
        <fullName evidence="2">Uncharacterized protein</fullName>
    </submittedName>
</protein>
<feature type="region of interest" description="Disordered" evidence="1">
    <location>
        <begin position="159"/>
        <end position="189"/>
    </location>
</feature>
<dbReference type="Proteomes" id="UP001283361">
    <property type="component" value="Unassembled WGS sequence"/>
</dbReference>
<organism evidence="2 3">
    <name type="scientific">Elysia crispata</name>
    <name type="common">lettuce slug</name>
    <dbReference type="NCBI Taxonomy" id="231223"/>
    <lineage>
        <taxon>Eukaryota</taxon>
        <taxon>Metazoa</taxon>
        <taxon>Spiralia</taxon>
        <taxon>Lophotrochozoa</taxon>
        <taxon>Mollusca</taxon>
        <taxon>Gastropoda</taxon>
        <taxon>Heterobranchia</taxon>
        <taxon>Euthyneura</taxon>
        <taxon>Panpulmonata</taxon>
        <taxon>Sacoglossa</taxon>
        <taxon>Placobranchoidea</taxon>
        <taxon>Plakobranchidae</taxon>
        <taxon>Elysia</taxon>
    </lineage>
</organism>
<proteinExistence type="predicted"/>
<dbReference type="AlphaFoldDB" id="A0AAE0YIM4"/>
<gene>
    <name evidence="2" type="ORF">RRG08_006435</name>
</gene>
<comment type="caution">
    <text evidence="2">The sequence shown here is derived from an EMBL/GenBank/DDBJ whole genome shotgun (WGS) entry which is preliminary data.</text>
</comment>
<name>A0AAE0YIM4_9GAST</name>
<evidence type="ECO:0000313" key="2">
    <source>
        <dbReference type="EMBL" id="KAK3747318.1"/>
    </source>
</evidence>
<accession>A0AAE0YIM4</accession>
<evidence type="ECO:0000313" key="3">
    <source>
        <dbReference type="Proteomes" id="UP001283361"/>
    </source>
</evidence>
<keyword evidence="3" id="KW-1185">Reference proteome</keyword>
<dbReference type="EMBL" id="JAWDGP010006093">
    <property type="protein sequence ID" value="KAK3747318.1"/>
    <property type="molecule type" value="Genomic_DNA"/>
</dbReference>
<evidence type="ECO:0000256" key="1">
    <source>
        <dbReference type="SAM" id="MobiDB-lite"/>
    </source>
</evidence>
<sequence length="219" mass="23319">MSKNKGGAKHLLDFKGLLCVFFKRLCSKEEEFDSFSKGATSGLPLRPSPNGCPPKAENGCSPKGVLPRFAIHYNSGSRPTIYELGRFGSCAKVALPPTWSGASANSFIGSLQVSGVSSAFQSGVLQSKHPTNNCEMSNQKMKIFPGRATLAFLADPPPSPSFHQRRNVSPLAKGSGVATIDSPKGIPRELTAPMKSSLAILLRGAKPFSRSPPNEMRGD</sequence>
<feature type="region of interest" description="Disordered" evidence="1">
    <location>
        <begin position="35"/>
        <end position="55"/>
    </location>
</feature>